<dbReference type="Gene3D" id="2.30.30.40">
    <property type="entry name" value="SH3 Domains"/>
    <property type="match status" value="1"/>
</dbReference>
<dbReference type="PROSITE" id="PS50002">
    <property type="entry name" value="SH3"/>
    <property type="match status" value="1"/>
</dbReference>
<dbReference type="SMART" id="SM00326">
    <property type="entry name" value="SH3"/>
    <property type="match status" value="1"/>
</dbReference>
<dbReference type="FunFam" id="2.30.30.40:FF:000001">
    <property type="entry name" value="Sorbin and SH3 domain-containing protein 1 isoform 2"/>
    <property type="match status" value="1"/>
</dbReference>
<feature type="domain" description="SH3" evidence="6">
    <location>
        <begin position="222"/>
        <end position="281"/>
    </location>
</feature>
<dbReference type="Proteomes" id="UP000887575">
    <property type="component" value="Unassembled WGS sequence"/>
</dbReference>
<dbReference type="SUPFAM" id="SSF50044">
    <property type="entry name" value="SH3-domain"/>
    <property type="match status" value="1"/>
</dbReference>
<feature type="coiled-coil region" evidence="4">
    <location>
        <begin position="18"/>
        <end position="45"/>
    </location>
</feature>
<feature type="compositionally biased region" description="Polar residues" evidence="5">
    <location>
        <begin position="197"/>
        <end position="220"/>
    </location>
</feature>
<evidence type="ECO:0000256" key="3">
    <source>
        <dbReference type="PROSITE-ProRule" id="PRU00192"/>
    </source>
</evidence>
<evidence type="ECO:0000259" key="6">
    <source>
        <dbReference type="PROSITE" id="PS50002"/>
    </source>
</evidence>
<dbReference type="PANTHER" id="PTHR14167">
    <property type="entry name" value="SH3 DOMAIN-CONTAINING"/>
    <property type="match status" value="1"/>
</dbReference>
<keyword evidence="2" id="KW-0677">Repeat</keyword>
<dbReference type="PRINTS" id="PR00452">
    <property type="entry name" value="SH3DOMAIN"/>
</dbReference>
<dbReference type="CDD" id="cd11780">
    <property type="entry name" value="SH3_Sorbs_3"/>
    <property type="match status" value="1"/>
</dbReference>
<accession>A0AAF3FBY1</accession>
<keyword evidence="1 3" id="KW-0728">SH3 domain</keyword>
<name>A0AAF3FBY1_9BILA</name>
<evidence type="ECO:0000256" key="2">
    <source>
        <dbReference type="ARBA" id="ARBA00022737"/>
    </source>
</evidence>
<reference evidence="8" key="1">
    <citation type="submission" date="2024-02" db="UniProtKB">
        <authorList>
            <consortium name="WormBaseParasite"/>
        </authorList>
    </citation>
    <scope>IDENTIFICATION</scope>
</reference>
<dbReference type="InterPro" id="IPR036028">
    <property type="entry name" value="SH3-like_dom_sf"/>
</dbReference>
<dbReference type="InterPro" id="IPR050384">
    <property type="entry name" value="Endophilin_SH3RF"/>
</dbReference>
<feature type="compositionally biased region" description="Polar residues" evidence="5">
    <location>
        <begin position="75"/>
        <end position="84"/>
    </location>
</feature>
<feature type="region of interest" description="Disordered" evidence="5">
    <location>
        <begin position="72"/>
        <end position="96"/>
    </location>
</feature>
<feature type="compositionally biased region" description="Basic and acidic residues" evidence="5">
    <location>
        <begin position="171"/>
        <end position="191"/>
    </location>
</feature>
<evidence type="ECO:0000256" key="1">
    <source>
        <dbReference type="ARBA" id="ARBA00022443"/>
    </source>
</evidence>
<feature type="compositionally biased region" description="Polar residues" evidence="5">
    <location>
        <begin position="133"/>
        <end position="167"/>
    </location>
</feature>
<evidence type="ECO:0000256" key="5">
    <source>
        <dbReference type="SAM" id="MobiDB-lite"/>
    </source>
</evidence>
<evidence type="ECO:0000313" key="8">
    <source>
        <dbReference type="WBParaSite" id="MBELARI_LOCUS4321"/>
    </source>
</evidence>
<keyword evidence="7" id="KW-1185">Reference proteome</keyword>
<feature type="region of interest" description="Disordered" evidence="5">
    <location>
        <begin position="133"/>
        <end position="220"/>
    </location>
</feature>
<dbReference type="InterPro" id="IPR001452">
    <property type="entry name" value="SH3_domain"/>
</dbReference>
<dbReference type="AlphaFoldDB" id="A0AAF3FBY1"/>
<evidence type="ECO:0000256" key="4">
    <source>
        <dbReference type="SAM" id="Coils"/>
    </source>
</evidence>
<organism evidence="7 8">
    <name type="scientific">Mesorhabditis belari</name>
    <dbReference type="NCBI Taxonomy" id="2138241"/>
    <lineage>
        <taxon>Eukaryota</taxon>
        <taxon>Metazoa</taxon>
        <taxon>Ecdysozoa</taxon>
        <taxon>Nematoda</taxon>
        <taxon>Chromadorea</taxon>
        <taxon>Rhabditida</taxon>
        <taxon>Rhabditina</taxon>
        <taxon>Rhabditomorpha</taxon>
        <taxon>Rhabditoidea</taxon>
        <taxon>Rhabditidae</taxon>
        <taxon>Mesorhabditinae</taxon>
        <taxon>Mesorhabditis</taxon>
    </lineage>
</organism>
<protein>
    <recommendedName>
        <fullName evidence="6">SH3 domain-containing protein</fullName>
    </recommendedName>
</protein>
<dbReference type="Pfam" id="PF14604">
    <property type="entry name" value="SH3_9"/>
    <property type="match status" value="1"/>
</dbReference>
<dbReference type="WBParaSite" id="MBELARI_LOCUS4321">
    <property type="protein sequence ID" value="MBELARI_LOCUS4321"/>
    <property type="gene ID" value="MBELARI_LOCUS4321"/>
</dbReference>
<dbReference type="PANTHER" id="PTHR14167:SF116">
    <property type="entry name" value="CAP, ISOFORM AC"/>
    <property type="match status" value="1"/>
</dbReference>
<keyword evidence="4" id="KW-0175">Coiled coil</keyword>
<proteinExistence type="predicted"/>
<sequence length="281" mass="31699">MYAFLESATFNPGELAELTRLTREEQMYRQKAERLTEELEAQRSRRHGYIPSAAPALQKNVERFTGLLNEYGRDSPSNGLQSASPMPAGRRSTVGSSAPTNVLTCTCIYKFTAHNESTPEEPTLCLPHPVAENTQQTNGITPNHPNPQTYQMSRQNNPNSSYSTSSFPGIDKTRRFNDYEEETDKLTEWSNRRKAPNLSSSTTRGDPPISSAQQHSSHIVPQNSETYRALYPYVPMNEDELELQVNDIVFVVEKCDDGWFIGTLLRNGQFGTFPGNYVVRH</sequence>
<evidence type="ECO:0000313" key="7">
    <source>
        <dbReference type="Proteomes" id="UP000887575"/>
    </source>
</evidence>